<organism evidence="1 2">
    <name type="scientific">Ameiurus melas</name>
    <name type="common">Black bullhead</name>
    <name type="synonym">Silurus melas</name>
    <dbReference type="NCBI Taxonomy" id="219545"/>
    <lineage>
        <taxon>Eukaryota</taxon>
        <taxon>Metazoa</taxon>
        <taxon>Chordata</taxon>
        <taxon>Craniata</taxon>
        <taxon>Vertebrata</taxon>
        <taxon>Euteleostomi</taxon>
        <taxon>Actinopterygii</taxon>
        <taxon>Neopterygii</taxon>
        <taxon>Teleostei</taxon>
        <taxon>Ostariophysi</taxon>
        <taxon>Siluriformes</taxon>
        <taxon>Ictaluridae</taxon>
        <taxon>Ameiurus</taxon>
    </lineage>
</organism>
<comment type="caution">
    <text evidence="1">The sequence shown here is derived from an EMBL/GenBank/DDBJ whole genome shotgun (WGS) entry which is preliminary data.</text>
</comment>
<dbReference type="Proteomes" id="UP000593565">
    <property type="component" value="Unassembled WGS sequence"/>
</dbReference>
<dbReference type="EMBL" id="JAAGNN010000021">
    <property type="protein sequence ID" value="KAF4075203.1"/>
    <property type="molecule type" value="Genomic_DNA"/>
</dbReference>
<reference evidence="1 2" key="1">
    <citation type="submission" date="2020-02" db="EMBL/GenBank/DDBJ databases">
        <title>A chromosome-scale genome assembly of the black bullhead catfish (Ameiurus melas).</title>
        <authorList>
            <person name="Wen M."/>
            <person name="Zham M."/>
            <person name="Cabau C."/>
            <person name="Klopp C."/>
            <person name="Donnadieu C."/>
            <person name="Roques C."/>
            <person name="Bouchez O."/>
            <person name="Lampietro C."/>
            <person name="Jouanno E."/>
            <person name="Herpin A."/>
            <person name="Louis A."/>
            <person name="Berthelot C."/>
            <person name="Parey E."/>
            <person name="Roest-Crollius H."/>
            <person name="Braasch I."/>
            <person name="Postlethwait J."/>
            <person name="Robinson-Rechavi M."/>
            <person name="Echchiki A."/>
            <person name="Begum T."/>
            <person name="Montfort J."/>
            <person name="Schartl M."/>
            <person name="Bobe J."/>
            <person name="Guiguen Y."/>
        </authorList>
    </citation>
    <scope>NUCLEOTIDE SEQUENCE [LARGE SCALE GENOMIC DNA]</scope>
    <source>
        <strain evidence="1">M_S1</strain>
        <tissue evidence="1">Blood</tissue>
    </source>
</reference>
<accession>A0A7J5ZXS2</accession>
<proteinExistence type="predicted"/>
<dbReference type="AlphaFoldDB" id="A0A7J5ZXS2"/>
<keyword evidence="2" id="KW-1185">Reference proteome</keyword>
<evidence type="ECO:0000313" key="2">
    <source>
        <dbReference type="Proteomes" id="UP000593565"/>
    </source>
</evidence>
<protein>
    <submittedName>
        <fullName evidence="1">Uncharacterized protein</fullName>
    </submittedName>
</protein>
<gene>
    <name evidence="1" type="ORF">AMELA_G00231930</name>
</gene>
<name>A0A7J5ZXS2_AMEME</name>
<evidence type="ECO:0000313" key="1">
    <source>
        <dbReference type="EMBL" id="KAF4075203.1"/>
    </source>
</evidence>
<sequence length="77" mass="8795">MQFRHPYALTSHAVPVKVHAHRWSKNTGCQSSHTDRLFLLSTKNWQSKSTCGSCKIVWAIPSMNKEVQRNTAISLTR</sequence>